<evidence type="ECO:0000256" key="3">
    <source>
        <dbReference type="ARBA" id="ARBA00012918"/>
    </source>
</evidence>
<keyword evidence="4 6" id="KW-0378">Hydrolase</keyword>
<feature type="binding site" evidence="6">
    <location>
        <position position="164"/>
    </location>
    <ligand>
        <name>substrate</name>
    </ligand>
</feature>
<evidence type="ECO:0000256" key="5">
    <source>
        <dbReference type="ARBA" id="ARBA00049534"/>
    </source>
</evidence>
<dbReference type="HAMAP" id="MF_00313">
    <property type="entry name" value="Glutaminase"/>
    <property type="match status" value="1"/>
</dbReference>
<evidence type="ECO:0000313" key="9">
    <source>
        <dbReference type="Proteomes" id="UP000021108"/>
    </source>
</evidence>
<evidence type="ECO:0000259" key="7">
    <source>
        <dbReference type="PROSITE" id="PS50801"/>
    </source>
</evidence>
<dbReference type="EMBL" id="JEXD01000001">
    <property type="protein sequence ID" value="EXC09838.1"/>
    <property type="molecule type" value="Genomic_DNA"/>
</dbReference>
<comment type="caution">
    <text evidence="8">The sequence shown here is derived from an EMBL/GenBank/DDBJ whole genome shotgun (WGS) entry which is preliminary data.</text>
</comment>
<dbReference type="AlphaFoldDB" id="A0A009QHH1"/>
<dbReference type="SUPFAM" id="SSF56601">
    <property type="entry name" value="beta-lactamase/transpeptidase-like"/>
    <property type="match status" value="1"/>
</dbReference>
<organism evidence="8 9">
    <name type="scientific">Acinetobacter baumannii 625974</name>
    <dbReference type="NCBI Taxonomy" id="1310607"/>
    <lineage>
        <taxon>Bacteria</taxon>
        <taxon>Pseudomonadati</taxon>
        <taxon>Pseudomonadota</taxon>
        <taxon>Gammaproteobacteria</taxon>
        <taxon>Moraxellales</taxon>
        <taxon>Moraxellaceae</taxon>
        <taxon>Acinetobacter</taxon>
        <taxon>Acinetobacter calcoaceticus/baumannii complex</taxon>
    </lineage>
</organism>
<evidence type="ECO:0000256" key="4">
    <source>
        <dbReference type="ARBA" id="ARBA00022801"/>
    </source>
</evidence>
<dbReference type="PATRIC" id="fig|1310607.3.peg.76"/>
<dbReference type="RefSeq" id="WP_032058522.1">
    <property type="nucleotide sequence ID" value="NZ_JEXD01000001.1"/>
</dbReference>
<dbReference type="Gene3D" id="3.40.710.10">
    <property type="entry name" value="DD-peptidase/beta-lactamase superfamily"/>
    <property type="match status" value="1"/>
</dbReference>
<keyword evidence="6" id="KW-0007">Acetylation</keyword>
<dbReference type="SUPFAM" id="SSF52091">
    <property type="entry name" value="SpoIIaa-like"/>
    <property type="match status" value="1"/>
</dbReference>
<comment type="similarity">
    <text evidence="1 6">Belongs to the glutaminase family.</text>
</comment>
<feature type="binding site" evidence="6">
    <location>
        <position position="240"/>
    </location>
    <ligand>
        <name>substrate</name>
    </ligand>
</feature>
<dbReference type="GO" id="GO:0004359">
    <property type="term" value="F:glutaminase activity"/>
    <property type="evidence" value="ECO:0007669"/>
    <property type="project" value="UniProtKB-UniRule"/>
</dbReference>
<feature type="binding site" evidence="6">
    <location>
        <position position="188"/>
    </location>
    <ligand>
        <name>substrate</name>
    </ligand>
</feature>
<comment type="subunit">
    <text evidence="2 6">Homotetramer.</text>
</comment>
<protein>
    <recommendedName>
        <fullName evidence="3 6">Glutaminase</fullName>
        <ecNumber evidence="3 6">3.5.1.2</ecNumber>
    </recommendedName>
</protein>
<dbReference type="Gene3D" id="3.30.750.24">
    <property type="entry name" value="STAS domain"/>
    <property type="match status" value="1"/>
</dbReference>
<dbReference type="GO" id="GO:0006543">
    <property type="term" value="P:L-glutamine catabolic process"/>
    <property type="evidence" value="ECO:0007669"/>
    <property type="project" value="TreeGrafter"/>
</dbReference>
<dbReference type="GO" id="GO:0006537">
    <property type="term" value="P:glutamate biosynthetic process"/>
    <property type="evidence" value="ECO:0007669"/>
    <property type="project" value="TreeGrafter"/>
</dbReference>
<dbReference type="InterPro" id="IPR036513">
    <property type="entry name" value="STAS_dom_sf"/>
</dbReference>
<dbReference type="InterPro" id="IPR012338">
    <property type="entry name" value="Beta-lactam/transpept-like"/>
</dbReference>
<feature type="binding site" evidence="6">
    <location>
        <position position="258"/>
    </location>
    <ligand>
        <name>substrate</name>
    </ligand>
</feature>
<evidence type="ECO:0000256" key="1">
    <source>
        <dbReference type="ARBA" id="ARBA00011076"/>
    </source>
</evidence>
<dbReference type="PROSITE" id="PS50801">
    <property type="entry name" value="STAS"/>
    <property type="match status" value="1"/>
</dbReference>
<dbReference type="InterPro" id="IPR002645">
    <property type="entry name" value="STAS_dom"/>
</dbReference>
<dbReference type="EC" id="3.5.1.2" evidence="3 6"/>
<dbReference type="Pfam" id="PF04960">
    <property type="entry name" value="Glutaminase"/>
    <property type="match status" value="1"/>
</dbReference>
<evidence type="ECO:0000256" key="6">
    <source>
        <dbReference type="HAMAP-Rule" id="MF_00313"/>
    </source>
</evidence>
<dbReference type="FunFam" id="3.40.710.10:FF:000005">
    <property type="entry name" value="Glutaminase"/>
    <property type="match status" value="1"/>
</dbReference>
<proteinExistence type="inferred from homology"/>
<dbReference type="Proteomes" id="UP000021108">
    <property type="component" value="Unassembled WGS sequence"/>
</dbReference>
<dbReference type="InterPro" id="IPR015868">
    <property type="entry name" value="Glutaminase"/>
</dbReference>
<dbReference type="PANTHER" id="PTHR12544:SF29">
    <property type="entry name" value="GLUTAMINASE"/>
    <property type="match status" value="1"/>
</dbReference>
<feature type="binding site" evidence="6">
    <location>
        <position position="113"/>
    </location>
    <ligand>
        <name>substrate</name>
    </ligand>
</feature>
<gene>
    <name evidence="6 8" type="primary">glsA</name>
    <name evidence="8" type="ORF">J506_0075</name>
</gene>
<evidence type="ECO:0000256" key="2">
    <source>
        <dbReference type="ARBA" id="ARBA00011881"/>
    </source>
</evidence>
<comment type="catalytic activity">
    <reaction evidence="5 6">
        <text>L-glutamine + H2O = L-glutamate + NH4(+)</text>
        <dbReference type="Rhea" id="RHEA:15889"/>
        <dbReference type="ChEBI" id="CHEBI:15377"/>
        <dbReference type="ChEBI" id="CHEBI:28938"/>
        <dbReference type="ChEBI" id="CHEBI:29985"/>
        <dbReference type="ChEBI" id="CHEBI:58359"/>
        <dbReference type="EC" id="3.5.1.2"/>
    </reaction>
</comment>
<accession>A0A009QHH1</accession>
<feature type="binding site" evidence="6">
    <location>
        <position position="157"/>
    </location>
    <ligand>
        <name>substrate</name>
    </ligand>
</feature>
<dbReference type="NCBIfam" id="NF002134">
    <property type="entry name" value="PRK00971.1-4"/>
    <property type="match status" value="1"/>
</dbReference>
<feature type="binding site" evidence="6">
    <location>
        <position position="64"/>
    </location>
    <ligand>
        <name>substrate</name>
    </ligand>
</feature>
<sequence length="440" mass="48253">MKTPLPDYLANVIEACDIDNSGHLADYIPELANANPNRLALAMSTVDGEIYSVGDDDVEFTIQSISKPFVYAYVLQQLGIDAVLAKVGVEPSGEAFNEISLGKDGRPKNPMINSGAITVHSLIQVKHGLHSAEILRRFMSELAGRELSFDESVYDSEVKTAYRNLSIGYMLRTVGILETDPVDIVNGYIRQCAIMVTVKDLVRMGSVLANGGVDPKTGKRLLNRSVVRQVLSVMMSCGMYDAAGDWLSTVGIPAKSGVAGGILGVLPGQVSIAAFSPRLDEHGHSVRGIDILERLSRDMGLHLMEGTPSAQTIVQTHYRTGKDASLSVYVLRGVLKFTEAEMLLRILQDETTDQSTIVIDLTQISLIHDVGKRMFLEGVDRLIDDGHTLVLVDPEQRLDHARTAKDRELHVYHDFDDLLEKHEIPAKKKTYSDIAALLNC</sequence>
<dbReference type="PANTHER" id="PTHR12544">
    <property type="entry name" value="GLUTAMINASE"/>
    <property type="match status" value="1"/>
</dbReference>
<feature type="domain" description="STAS" evidence="7">
    <location>
        <begin position="316"/>
        <end position="398"/>
    </location>
</feature>
<dbReference type="NCBIfam" id="TIGR03814">
    <property type="entry name" value="Gln_ase"/>
    <property type="match status" value="1"/>
</dbReference>
<name>A0A009QHH1_ACIBA</name>
<reference evidence="8 9" key="1">
    <citation type="submission" date="2014-02" db="EMBL/GenBank/DDBJ databases">
        <title>Comparative genomics and transcriptomics to identify genetic mechanisms underlying the emergence of carbapenem resistant Acinetobacter baumannii (CRAb).</title>
        <authorList>
            <person name="Harris A.D."/>
            <person name="Johnson K.J."/>
            <person name="George J."/>
            <person name="Shefchek K."/>
            <person name="Daugherty S.C."/>
            <person name="Parankush S."/>
            <person name="Sadzewicz L."/>
            <person name="Tallon L."/>
            <person name="Sengamalay N."/>
            <person name="Hazen T.H."/>
            <person name="Rasko D.A."/>
        </authorList>
    </citation>
    <scope>NUCLEOTIDE SEQUENCE [LARGE SCALE GENOMIC DNA]</scope>
    <source>
        <strain evidence="8 9">625974</strain>
    </source>
</reference>
<evidence type="ECO:0000313" key="8">
    <source>
        <dbReference type="EMBL" id="EXC09838.1"/>
    </source>
</evidence>